<dbReference type="CDD" id="cd00383">
    <property type="entry name" value="trans_reg_C"/>
    <property type="match status" value="1"/>
</dbReference>
<evidence type="ECO:0000313" key="9">
    <source>
        <dbReference type="EMBL" id="VVJ19260.1"/>
    </source>
</evidence>
<dbReference type="Proteomes" id="UP000399805">
    <property type="component" value="Unassembled WGS sequence"/>
</dbReference>
<name>A0A6I8LQD4_9PSEU</name>
<dbReference type="InterPro" id="IPR001867">
    <property type="entry name" value="OmpR/PhoB-type_DNA-bd"/>
</dbReference>
<evidence type="ECO:0000256" key="3">
    <source>
        <dbReference type="ARBA" id="ARBA00023125"/>
    </source>
</evidence>
<organism evidence="9 10">
    <name type="scientific">Amycolatopsis camponoti</name>
    <dbReference type="NCBI Taxonomy" id="2606593"/>
    <lineage>
        <taxon>Bacteria</taxon>
        <taxon>Bacillati</taxon>
        <taxon>Actinomycetota</taxon>
        <taxon>Actinomycetes</taxon>
        <taxon>Pseudonocardiales</taxon>
        <taxon>Pseudonocardiaceae</taxon>
        <taxon>Amycolatopsis</taxon>
    </lineage>
</organism>
<dbReference type="Gene3D" id="1.10.10.10">
    <property type="entry name" value="Winged helix-like DNA-binding domain superfamily/Winged helix DNA-binding domain"/>
    <property type="match status" value="1"/>
</dbReference>
<evidence type="ECO:0000256" key="6">
    <source>
        <dbReference type="PROSITE-ProRule" id="PRU01091"/>
    </source>
</evidence>
<sequence>MVVRVLLVEDDAGVAGALAESLHARGHPVTSVGRGADALHRHRDADLVLLDLGLPDLDGLDVLRKIRAVSPVPVIVLTARGDERSVVRGLRLGADDYLTKPVRLAELLARMDAVVRRAVAREAPADNAGDVVRVEDVEIDLGARRVLVAGHDVGLTTKEFEILAVLAARPGTAVSRQQLMDEVWGDAYLAVSRSLDVHLTGLRAKLDRPGLLTTIRGYGYRLGRD</sequence>
<accession>A0A6I8LQD4</accession>
<dbReference type="GO" id="GO:0000156">
    <property type="term" value="F:phosphorelay response regulator activity"/>
    <property type="evidence" value="ECO:0007669"/>
    <property type="project" value="TreeGrafter"/>
</dbReference>
<dbReference type="InterPro" id="IPR001789">
    <property type="entry name" value="Sig_transdc_resp-reg_receiver"/>
</dbReference>
<dbReference type="AlphaFoldDB" id="A0A6I8LQD4"/>
<feature type="domain" description="OmpR/PhoB-type" evidence="8">
    <location>
        <begin position="129"/>
        <end position="224"/>
    </location>
</feature>
<dbReference type="Gene3D" id="3.40.50.2300">
    <property type="match status" value="1"/>
</dbReference>
<dbReference type="SMART" id="SM00448">
    <property type="entry name" value="REC"/>
    <property type="match status" value="1"/>
</dbReference>
<dbReference type="InterPro" id="IPR036388">
    <property type="entry name" value="WH-like_DNA-bd_sf"/>
</dbReference>
<dbReference type="PANTHER" id="PTHR48111">
    <property type="entry name" value="REGULATOR OF RPOS"/>
    <property type="match status" value="1"/>
</dbReference>
<dbReference type="GO" id="GO:0006355">
    <property type="term" value="P:regulation of DNA-templated transcription"/>
    <property type="evidence" value="ECO:0007669"/>
    <property type="project" value="InterPro"/>
</dbReference>
<dbReference type="InterPro" id="IPR039420">
    <property type="entry name" value="WalR-like"/>
</dbReference>
<dbReference type="RefSeq" id="WP_155544144.1">
    <property type="nucleotide sequence ID" value="NZ_CABVGP010000001.1"/>
</dbReference>
<dbReference type="GO" id="GO:0000976">
    <property type="term" value="F:transcription cis-regulatory region binding"/>
    <property type="evidence" value="ECO:0007669"/>
    <property type="project" value="TreeGrafter"/>
</dbReference>
<dbReference type="GO" id="GO:0005829">
    <property type="term" value="C:cytosol"/>
    <property type="evidence" value="ECO:0007669"/>
    <property type="project" value="TreeGrafter"/>
</dbReference>
<evidence type="ECO:0000256" key="1">
    <source>
        <dbReference type="ARBA" id="ARBA00022553"/>
    </source>
</evidence>
<dbReference type="PROSITE" id="PS50110">
    <property type="entry name" value="RESPONSE_REGULATORY"/>
    <property type="match status" value="1"/>
</dbReference>
<keyword evidence="10" id="KW-1185">Reference proteome</keyword>
<keyword evidence="1 5" id="KW-0597">Phosphoprotein</keyword>
<evidence type="ECO:0000259" key="7">
    <source>
        <dbReference type="PROSITE" id="PS50110"/>
    </source>
</evidence>
<dbReference type="PROSITE" id="PS51755">
    <property type="entry name" value="OMPR_PHOB"/>
    <property type="match status" value="1"/>
</dbReference>
<dbReference type="InterPro" id="IPR011006">
    <property type="entry name" value="CheY-like_superfamily"/>
</dbReference>
<keyword evidence="2" id="KW-0805">Transcription regulation</keyword>
<dbReference type="GO" id="GO:0032993">
    <property type="term" value="C:protein-DNA complex"/>
    <property type="evidence" value="ECO:0007669"/>
    <property type="project" value="TreeGrafter"/>
</dbReference>
<dbReference type="PANTHER" id="PTHR48111:SF4">
    <property type="entry name" value="DNA-BINDING DUAL TRANSCRIPTIONAL REGULATOR OMPR"/>
    <property type="match status" value="1"/>
</dbReference>
<evidence type="ECO:0000313" key="10">
    <source>
        <dbReference type="Proteomes" id="UP000399805"/>
    </source>
</evidence>
<proteinExistence type="predicted"/>
<dbReference type="EMBL" id="CABVGP010000001">
    <property type="protein sequence ID" value="VVJ19260.1"/>
    <property type="molecule type" value="Genomic_DNA"/>
</dbReference>
<keyword evidence="4" id="KW-0804">Transcription</keyword>
<feature type="domain" description="Response regulatory" evidence="7">
    <location>
        <begin position="4"/>
        <end position="115"/>
    </location>
</feature>
<gene>
    <name evidence="9" type="ORF">AA23TX_04281</name>
</gene>
<dbReference type="Pfam" id="PF00072">
    <property type="entry name" value="Response_reg"/>
    <property type="match status" value="1"/>
</dbReference>
<evidence type="ECO:0000259" key="8">
    <source>
        <dbReference type="PROSITE" id="PS51755"/>
    </source>
</evidence>
<reference evidence="9 10" key="1">
    <citation type="submission" date="2019-09" db="EMBL/GenBank/DDBJ databases">
        <authorList>
            <person name="Leyn A S."/>
        </authorList>
    </citation>
    <scope>NUCLEOTIDE SEQUENCE [LARGE SCALE GENOMIC DNA]</scope>
    <source>
        <strain evidence="9">AA231_1</strain>
    </source>
</reference>
<feature type="DNA-binding region" description="OmpR/PhoB-type" evidence="6">
    <location>
        <begin position="129"/>
        <end position="224"/>
    </location>
</feature>
<evidence type="ECO:0000256" key="5">
    <source>
        <dbReference type="PROSITE-ProRule" id="PRU00169"/>
    </source>
</evidence>
<protein>
    <submittedName>
        <fullName evidence="9">Two-component transcriptional response regulator</fullName>
    </submittedName>
</protein>
<feature type="modified residue" description="4-aspartylphosphate" evidence="5">
    <location>
        <position position="51"/>
    </location>
</feature>
<evidence type="ECO:0000256" key="4">
    <source>
        <dbReference type="ARBA" id="ARBA00023163"/>
    </source>
</evidence>
<dbReference type="Pfam" id="PF00486">
    <property type="entry name" value="Trans_reg_C"/>
    <property type="match status" value="1"/>
</dbReference>
<keyword evidence="3 6" id="KW-0238">DNA-binding</keyword>
<dbReference type="Gene3D" id="6.10.250.690">
    <property type="match status" value="1"/>
</dbReference>
<dbReference type="SMART" id="SM00862">
    <property type="entry name" value="Trans_reg_C"/>
    <property type="match status" value="1"/>
</dbReference>
<evidence type="ECO:0000256" key="2">
    <source>
        <dbReference type="ARBA" id="ARBA00023015"/>
    </source>
</evidence>
<dbReference type="SUPFAM" id="SSF52172">
    <property type="entry name" value="CheY-like"/>
    <property type="match status" value="1"/>
</dbReference>